<dbReference type="Gene3D" id="3.90.1590.10">
    <property type="entry name" value="glutathione-dependent formaldehyde- activating enzyme (gfa)"/>
    <property type="match status" value="1"/>
</dbReference>
<evidence type="ECO:0000256" key="4">
    <source>
        <dbReference type="ARBA" id="ARBA00023239"/>
    </source>
</evidence>
<dbReference type="EMBL" id="CP030750">
    <property type="protein sequence ID" value="AXA26004.1"/>
    <property type="molecule type" value="Genomic_DNA"/>
</dbReference>
<evidence type="ECO:0000259" key="5">
    <source>
        <dbReference type="PROSITE" id="PS51891"/>
    </source>
</evidence>
<evidence type="ECO:0000313" key="7">
    <source>
        <dbReference type="Proteomes" id="UP000251617"/>
    </source>
</evidence>
<reference evidence="6 7" key="1">
    <citation type="submission" date="2018-06" db="EMBL/GenBank/DDBJ databases">
        <title>The genome of Pseudomonas putida NX-1, a lignin degrader.</title>
        <authorList>
            <person name="Xu Z."/>
        </authorList>
    </citation>
    <scope>NUCLEOTIDE SEQUENCE [LARGE SCALE GENOMIC DNA]</scope>
    <source>
        <strain evidence="6 7">NX-1</strain>
    </source>
</reference>
<name>A0AAD0LC77_PSEPU</name>
<dbReference type="GO" id="GO:0046872">
    <property type="term" value="F:metal ion binding"/>
    <property type="evidence" value="ECO:0007669"/>
    <property type="project" value="UniProtKB-KW"/>
</dbReference>
<dbReference type="Proteomes" id="UP000251617">
    <property type="component" value="Chromosome"/>
</dbReference>
<dbReference type="PANTHER" id="PTHR33337:SF40">
    <property type="entry name" value="CENP-V_GFA DOMAIN-CONTAINING PROTEIN-RELATED"/>
    <property type="match status" value="1"/>
</dbReference>
<keyword evidence="2" id="KW-0479">Metal-binding</keyword>
<evidence type="ECO:0000256" key="1">
    <source>
        <dbReference type="ARBA" id="ARBA00005495"/>
    </source>
</evidence>
<protein>
    <submittedName>
        <fullName evidence="6">GFA family protein</fullName>
    </submittedName>
</protein>
<dbReference type="PANTHER" id="PTHR33337">
    <property type="entry name" value="GFA DOMAIN-CONTAINING PROTEIN"/>
    <property type="match status" value="1"/>
</dbReference>
<evidence type="ECO:0000256" key="3">
    <source>
        <dbReference type="ARBA" id="ARBA00022833"/>
    </source>
</evidence>
<evidence type="ECO:0000313" key="6">
    <source>
        <dbReference type="EMBL" id="AXA26004.1"/>
    </source>
</evidence>
<evidence type="ECO:0000256" key="2">
    <source>
        <dbReference type="ARBA" id="ARBA00022723"/>
    </source>
</evidence>
<dbReference type="Pfam" id="PF04828">
    <property type="entry name" value="GFA"/>
    <property type="match status" value="1"/>
</dbReference>
<dbReference type="InterPro" id="IPR006913">
    <property type="entry name" value="CENP-V/GFA"/>
</dbReference>
<dbReference type="AlphaFoldDB" id="A0AAD0LC77"/>
<keyword evidence="4" id="KW-0456">Lyase</keyword>
<dbReference type="InterPro" id="IPR011057">
    <property type="entry name" value="Mss4-like_sf"/>
</dbReference>
<organism evidence="6 7">
    <name type="scientific">Pseudomonas putida</name>
    <name type="common">Arthrobacter siderocapsulatus</name>
    <dbReference type="NCBI Taxonomy" id="303"/>
    <lineage>
        <taxon>Bacteria</taxon>
        <taxon>Pseudomonadati</taxon>
        <taxon>Pseudomonadota</taxon>
        <taxon>Gammaproteobacteria</taxon>
        <taxon>Pseudomonadales</taxon>
        <taxon>Pseudomonadaceae</taxon>
        <taxon>Pseudomonas</taxon>
    </lineage>
</organism>
<dbReference type="RefSeq" id="WP_063545659.1">
    <property type="nucleotide sequence ID" value="NZ_CP011789.1"/>
</dbReference>
<sequence length="134" mass="14980">MSHTKHGACLCGATRLTATVDNLEVNACHCSMCRTWAGGPMLAVHCTQPPSFEGAVPSVFRSSDWAERGFCGQCGTHLYYRLIAKNEYALPVGLLKGDDWQFTMQIYVDERPSWYCFSNQTQDLTGEQVMQLFS</sequence>
<keyword evidence="3" id="KW-0862">Zinc</keyword>
<dbReference type="PROSITE" id="PS51891">
    <property type="entry name" value="CENP_V_GFA"/>
    <property type="match status" value="1"/>
</dbReference>
<dbReference type="GO" id="GO:0016846">
    <property type="term" value="F:carbon-sulfur lyase activity"/>
    <property type="evidence" value="ECO:0007669"/>
    <property type="project" value="InterPro"/>
</dbReference>
<feature type="domain" description="CENP-V/GFA" evidence="5">
    <location>
        <begin position="5"/>
        <end position="101"/>
    </location>
</feature>
<dbReference type="SUPFAM" id="SSF51316">
    <property type="entry name" value="Mss4-like"/>
    <property type="match status" value="1"/>
</dbReference>
<comment type="similarity">
    <text evidence="1">Belongs to the Gfa family.</text>
</comment>
<gene>
    <name evidence="6" type="ORF">C1S65_18515</name>
</gene>
<proteinExistence type="inferred from homology"/>
<accession>A0AAD0LC77</accession>